<dbReference type="AlphaFoldDB" id="A0A619I1A1"/>
<dbReference type="EMBL" id="AALAOU010000022">
    <property type="protein sequence ID" value="ECX6661836.1"/>
    <property type="molecule type" value="Genomic_DNA"/>
</dbReference>
<gene>
    <name evidence="1" type="ORF">F6X26_23255</name>
</gene>
<evidence type="ECO:0000313" key="1">
    <source>
        <dbReference type="EMBL" id="ECX6661836.1"/>
    </source>
</evidence>
<accession>A0A619I1A1</accession>
<protein>
    <submittedName>
        <fullName evidence="1">TIGR03749 family integrating conjugative element protein</fullName>
    </submittedName>
</protein>
<organism evidence="1">
    <name type="scientific">Salmonella enterica</name>
    <name type="common">Salmonella choleraesuis</name>
    <dbReference type="NCBI Taxonomy" id="28901"/>
    <lineage>
        <taxon>Bacteria</taxon>
        <taxon>Pseudomonadati</taxon>
        <taxon>Pseudomonadota</taxon>
        <taxon>Gammaproteobacteria</taxon>
        <taxon>Enterobacterales</taxon>
        <taxon>Enterobacteriaceae</taxon>
        <taxon>Salmonella</taxon>
    </lineage>
</organism>
<sequence length="278" mass="30767">MKKLRFYLLSAVFFCGVTSATERVQWQRIPLPVELHTEHERIIFVNKNVRVGYPAALDGRLRIQSSSGTLYLKASEDFPDTRLELHDVDSGEIILLDVHARAGGELEPLELHYNNAVWRSDISETQNASSGNSPVIPQEYNEPLPVALTRYAAQMLYAPLRTVAPLPGITPVPLHLPPTVTTLLPAIPVTATPLNAWRLGDFTVTAIKLQNRTEQPVSLDPRTLQGQFLTATFQHSWLGAHGTPEDTTVVYLVNEGNTDSTFIPEPEAVTTTKKKAGK</sequence>
<comment type="caution">
    <text evidence="1">The sequence shown here is derived from an EMBL/GenBank/DDBJ whole genome shotgun (WGS) entry which is preliminary data.</text>
</comment>
<proteinExistence type="predicted"/>
<dbReference type="Pfam" id="PF11920">
    <property type="entry name" value="DUF3438"/>
    <property type="match status" value="1"/>
</dbReference>
<reference evidence="1" key="1">
    <citation type="submission" date="2019-09" db="EMBL/GenBank/DDBJ databases">
        <authorList>
            <consortium name="PulseNet: The National Subtyping Network for Foodborne Disease Surveillance"/>
            <person name="Tarr C.L."/>
            <person name="Trees E."/>
            <person name="Katz L.S."/>
            <person name="Carleton-Romer H.A."/>
            <person name="Stroika S."/>
            <person name="Kucerova Z."/>
            <person name="Roache K.F."/>
            <person name="Sabol A.L."/>
            <person name="Besser J."/>
            <person name="Gerner-Smidt P."/>
        </authorList>
    </citation>
    <scope>NUCLEOTIDE SEQUENCE</scope>
    <source>
        <strain evidence="1">PNUSAS101199</strain>
    </source>
</reference>
<name>A0A619I1A1_SALER</name>
<dbReference type="NCBIfam" id="TIGR03749">
    <property type="entry name" value="conj_TIGR03749"/>
    <property type="match status" value="1"/>
</dbReference>
<dbReference type="InterPro" id="IPR021844">
    <property type="entry name" value="Integr_conj_element_PFL4704"/>
</dbReference>